<dbReference type="Proteomes" id="UP001320706">
    <property type="component" value="Unassembled WGS sequence"/>
</dbReference>
<keyword evidence="2" id="KW-1185">Reference proteome</keyword>
<comment type="caution">
    <text evidence="1">The sequence shown here is derived from an EMBL/GenBank/DDBJ whole genome shotgun (WGS) entry which is preliminary data.</text>
</comment>
<dbReference type="EMBL" id="JAMKPW020000022">
    <property type="protein sequence ID" value="KAK8206666.1"/>
    <property type="molecule type" value="Genomic_DNA"/>
</dbReference>
<evidence type="ECO:0000313" key="2">
    <source>
        <dbReference type="Proteomes" id="UP001320706"/>
    </source>
</evidence>
<sequence length="303" mass="32625">MADEEVATKAPESDAQEQSSSAIPGDTTVDQGSSMGAYITKPADYPHAPSKLLLFLTGGTGIHSTNNQLQADKYAAEGFLVVMPDQFNGDPAPNTSTVIPESEEHPTFIENLKLNLASAAKSFRIDMWLARHTPTTVLPRLHSVLSAVRDEFADAVANGNGIYAVGYCFGAKYVLLLGSELPDDVISGQRESDAQATAEEGMVRKGPAIKTGALAHGTMIERSDFENVQVPVGMVCVEGDGLFPDEVREEGVKVLKEKGQEVDSWVYPGVPHGFAVLGDYEDQKIVDAQKKAFDQMLGWLKSH</sequence>
<accession>A0ACC3SEE4</accession>
<reference evidence="1" key="1">
    <citation type="submission" date="2024-02" db="EMBL/GenBank/DDBJ databases">
        <title>Metagenome Assembled Genome of Zalaria obscura JY119.</title>
        <authorList>
            <person name="Vighnesh L."/>
            <person name="Jagadeeshwari U."/>
            <person name="Venkata Ramana C."/>
            <person name="Sasikala C."/>
        </authorList>
    </citation>
    <scope>NUCLEOTIDE SEQUENCE</scope>
    <source>
        <strain evidence="1">JY119</strain>
    </source>
</reference>
<organism evidence="1 2">
    <name type="scientific">Zalaria obscura</name>
    <dbReference type="NCBI Taxonomy" id="2024903"/>
    <lineage>
        <taxon>Eukaryota</taxon>
        <taxon>Fungi</taxon>
        <taxon>Dikarya</taxon>
        <taxon>Ascomycota</taxon>
        <taxon>Pezizomycotina</taxon>
        <taxon>Dothideomycetes</taxon>
        <taxon>Dothideomycetidae</taxon>
        <taxon>Dothideales</taxon>
        <taxon>Zalariaceae</taxon>
        <taxon>Zalaria</taxon>
    </lineage>
</organism>
<proteinExistence type="predicted"/>
<gene>
    <name evidence="1" type="ORF">M8818_004500</name>
</gene>
<name>A0ACC3SEE4_9PEZI</name>
<evidence type="ECO:0000313" key="1">
    <source>
        <dbReference type="EMBL" id="KAK8206666.1"/>
    </source>
</evidence>
<protein>
    <submittedName>
        <fullName evidence="1">Uncharacterized protein</fullName>
    </submittedName>
</protein>